<feature type="region of interest" description="Disordered" evidence="5">
    <location>
        <begin position="1"/>
        <end position="21"/>
    </location>
</feature>
<keyword evidence="4 6" id="KW-0472">Membrane</keyword>
<feature type="compositionally biased region" description="Polar residues" evidence="5">
    <location>
        <begin position="74"/>
        <end position="85"/>
    </location>
</feature>
<feature type="region of interest" description="Disordered" evidence="5">
    <location>
        <begin position="111"/>
        <end position="177"/>
    </location>
</feature>
<feature type="transmembrane region" description="Helical" evidence="6">
    <location>
        <begin position="510"/>
        <end position="534"/>
    </location>
</feature>
<comment type="caution">
    <text evidence="7">The sequence shown here is derived from an EMBL/GenBank/DDBJ whole genome shotgun (WGS) entry which is preliminary data.</text>
</comment>
<evidence type="ECO:0000313" key="7">
    <source>
        <dbReference type="EMBL" id="KAG7356820.1"/>
    </source>
</evidence>
<feature type="compositionally biased region" description="Acidic residues" evidence="5">
    <location>
        <begin position="755"/>
        <end position="770"/>
    </location>
</feature>
<evidence type="ECO:0000256" key="4">
    <source>
        <dbReference type="ARBA" id="ARBA00023136"/>
    </source>
</evidence>
<keyword evidence="8" id="KW-1185">Reference proteome</keyword>
<evidence type="ECO:0000256" key="1">
    <source>
        <dbReference type="ARBA" id="ARBA00004141"/>
    </source>
</evidence>
<sequence>MKQRLLAPSDPTPSPFKGVVSLTSPPGLPLLDGTIDDGDVLNDVQIHDSPSTPLSPNIASRSETNEVDFRGDPNSMNNPQDAVSDNNAIEHNDTINNSGAEFRVHEALIPSASPPPGLRTLPTVAGPSLASTPLATNVRSRKGKQNHNGSGGSHSRKHRRKRKHTTGMDNGAASPAGAKGQILCCRDQKIRRNIQSCMDTVARLLLWCTVIASVALVVWYSYELKNNGKDPHLIAWFSAGAFVLLGFPISLYGIVMHLANYNQPETQSYIVRILWMVPIYSIESWLCLRYKDYAIYIETLRDCYESYVLYSFLQFLIQVLGGEEALILMLKDKSPTRGSHMWGLQWCIKPWLMGQPVRKTYMANGETETDVDPLTTTTSPTAVEIATPALAATETLAFTTSTTNPNGRLRSNIPLATSIRNKPLKRVHWTSPFFVKCKFGVLQYVLLKFICSLAILILERYGLYKEGNFTYKGGYLYTCVLTNLSQCWALYCMIFFYYATKNELAPIRPVGKFLSVKALVFFTWWQSVGISILYQMDLIPHYQSGGFSASNKDEFGMDKSEPDFSVPMSPEEAMAFDQMGGSAFWTSSSSGSASAIIDYTPEDVAKGMQDYLICIEMFVAAIVHIFVFPHSEYTPEAVEARARALNQRPNKDWNKRLGRKWKDWDNKSAWSGTTTTSRDSEIELSTMKQKSRNNQSFMSNSNQIHRPRLDSLEEDDLMVHPMDGLGESDGEQKPLLTDGDLDYGADGSSSYSCDNDGDDSEEYTDGDEEQGTPIAGSPARPIRKKNFVSAFLDATIPQDLRDNTVGIIKGDYVVEKKTLLHHAATSDSYDLFSRFPRRKMKGNPSVFKNETASQKS</sequence>
<evidence type="ECO:0000313" key="8">
    <source>
        <dbReference type="Proteomes" id="UP000693970"/>
    </source>
</evidence>
<proteinExistence type="predicted"/>
<dbReference type="EMBL" id="JAGRRH010000015">
    <property type="protein sequence ID" value="KAG7356820.1"/>
    <property type="molecule type" value="Genomic_DNA"/>
</dbReference>
<dbReference type="SMART" id="SM01417">
    <property type="entry name" value="Solute_trans_a"/>
    <property type="match status" value="1"/>
</dbReference>
<dbReference type="Pfam" id="PF03619">
    <property type="entry name" value="Solute_trans_a"/>
    <property type="match status" value="3"/>
</dbReference>
<dbReference type="AlphaFoldDB" id="A0A9K3L8F7"/>
<accession>A0A9K3L8F7</accession>
<feature type="region of interest" description="Disordered" evidence="5">
    <location>
        <begin position="668"/>
        <end position="780"/>
    </location>
</feature>
<feature type="compositionally biased region" description="Polar residues" evidence="5">
    <location>
        <begin position="129"/>
        <end position="138"/>
    </location>
</feature>
<reference evidence="7" key="1">
    <citation type="journal article" date="2021" name="Sci. Rep.">
        <title>Diploid genomic architecture of Nitzschia inconspicua, an elite biomass production diatom.</title>
        <authorList>
            <person name="Oliver A."/>
            <person name="Podell S."/>
            <person name="Pinowska A."/>
            <person name="Traller J.C."/>
            <person name="Smith S.R."/>
            <person name="McClure R."/>
            <person name="Beliaev A."/>
            <person name="Bohutskyi P."/>
            <person name="Hill E.A."/>
            <person name="Rabines A."/>
            <person name="Zheng H."/>
            <person name="Allen L.Z."/>
            <person name="Kuo A."/>
            <person name="Grigoriev I.V."/>
            <person name="Allen A.E."/>
            <person name="Hazlebeck D."/>
            <person name="Allen E.E."/>
        </authorList>
    </citation>
    <scope>NUCLEOTIDE SEQUENCE</scope>
    <source>
        <strain evidence="7">Hildebrandi</strain>
    </source>
</reference>
<feature type="compositionally biased region" description="Polar residues" evidence="5">
    <location>
        <begin position="48"/>
        <end position="62"/>
    </location>
</feature>
<feature type="compositionally biased region" description="Polar residues" evidence="5">
    <location>
        <begin position="686"/>
        <end position="704"/>
    </location>
</feature>
<feature type="transmembrane region" description="Helical" evidence="6">
    <location>
        <begin position="441"/>
        <end position="463"/>
    </location>
</feature>
<feature type="transmembrane region" description="Helical" evidence="6">
    <location>
        <begin position="475"/>
        <end position="498"/>
    </location>
</feature>
<dbReference type="PANTHER" id="PTHR23423">
    <property type="entry name" value="ORGANIC SOLUTE TRANSPORTER-RELATED"/>
    <property type="match status" value="1"/>
</dbReference>
<dbReference type="GO" id="GO:0016020">
    <property type="term" value="C:membrane"/>
    <property type="evidence" value="ECO:0007669"/>
    <property type="project" value="UniProtKB-SubCell"/>
</dbReference>
<feature type="compositionally biased region" description="Basic residues" evidence="5">
    <location>
        <begin position="154"/>
        <end position="165"/>
    </location>
</feature>
<evidence type="ECO:0000256" key="3">
    <source>
        <dbReference type="ARBA" id="ARBA00022989"/>
    </source>
</evidence>
<dbReference type="InterPro" id="IPR005178">
    <property type="entry name" value="Ostalpha/TMEM184C"/>
</dbReference>
<feature type="region of interest" description="Disordered" evidence="5">
    <location>
        <begin position="43"/>
        <end position="85"/>
    </location>
</feature>
<evidence type="ECO:0000256" key="2">
    <source>
        <dbReference type="ARBA" id="ARBA00022692"/>
    </source>
</evidence>
<gene>
    <name evidence="7" type="ORF">IV203_001506</name>
</gene>
<name>A0A9K3L8F7_9STRA</name>
<feature type="compositionally biased region" description="Polar residues" evidence="5">
    <location>
        <begin position="668"/>
        <end position="677"/>
    </location>
</feature>
<reference evidence="7" key="2">
    <citation type="submission" date="2021-04" db="EMBL/GenBank/DDBJ databases">
        <authorList>
            <person name="Podell S."/>
        </authorList>
    </citation>
    <scope>NUCLEOTIDE SEQUENCE</scope>
    <source>
        <strain evidence="7">Hildebrandi</strain>
    </source>
</reference>
<keyword evidence="2 6" id="KW-0812">Transmembrane</keyword>
<comment type="subcellular location">
    <subcellularLocation>
        <location evidence="1">Membrane</location>
        <topology evidence="1">Multi-pass membrane protein</topology>
    </subcellularLocation>
</comment>
<keyword evidence="3 6" id="KW-1133">Transmembrane helix</keyword>
<protein>
    <submittedName>
        <fullName evidence="7">Organic solute transporter Ost alpha</fullName>
    </submittedName>
</protein>
<evidence type="ECO:0000256" key="5">
    <source>
        <dbReference type="SAM" id="MobiDB-lite"/>
    </source>
</evidence>
<dbReference type="Proteomes" id="UP000693970">
    <property type="component" value="Unassembled WGS sequence"/>
</dbReference>
<dbReference type="OrthoDB" id="5348404at2759"/>
<feature type="transmembrane region" description="Helical" evidence="6">
    <location>
        <begin position="234"/>
        <end position="257"/>
    </location>
</feature>
<organism evidence="7 8">
    <name type="scientific">Nitzschia inconspicua</name>
    <dbReference type="NCBI Taxonomy" id="303405"/>
    <lineage>
        <taxon>Eukaryota</taxon>
        <taxon>Sar</taxon>
        <taxon>Stramenopiles</taxon>
        <taxon>Ochrophyta</taxon>
        <taxon>Bacillariophyta</taxon>
        <taxon>Bacillariophyceae</taxon>
        <taxon>Bacillariophycidae</taxon>
        <taxon>Bacillariales</taxon>
        <taxon>Bacillariaceae</taxon>
        <taxon>Nitzschia</taxon>
    </lineage>
</organism>
<feature type="transmembrane region" description="Helical" evidence="6">
    <location>
        <begin position="201"/>
        <end position="222"/>
    </location>
</feature>
<evidence type="ECO:0000256" key="6">
    <source>
        <dbReference type="SAM" id="Phobius"/>
    </source>
</evidence>